<evidence type="ECO:0000256" key="1">
    <source>
        <dbReference type="ARBA" id="ARBA00001974"/>
    </source>
</evidence>
<feature type="domain" description="Acyl-CoA oxidase/dehydrogenase middle" evidence="8">
    <location>
        <begin position="126"/>
        <end position="218"/>
    </location>
</feature>
<comment type="caution">
    <text evidence="10">The sequence shown here is derived from an EMBL/GenBank/DDBJ whole genome shotgun (WGS) entry which is preliminary data.</text>
</comment>
<dbReference type="PIRSF" id="PIRSF016578">
    <property type="entry name" value="HsaA"/>
    <property type="match status" value="1"/>
</dbReference>
<dbReference type="Pfam" id="PF02771">
    <property type="entry name" value="Acyl-CoA_dh_N"/>
    <property type="match status" value="1"/>
</dbReference>
<dbReference type="GO" id="GO:0003995">
    <property type="term" value="F:acyl-CoA dehydrogenase activity"/>
    <property type="evidence" value="ECO:0007669"/>
    <property type="project" value="TreeGrafter"/>
</dbReference>
<evidence type="ECO:0000256" key="3">
    <source>
        <dbReference type="ARBA" id="ARBA00022630"/>
    </source>
</evidence>
<feature type="domain" description="Acyl-CoA dehydrogenase/oxidase N-terminal" evidence="9">
    <location>
        <begin position="8"/>
        <end position="96"/>
    </location>
</feature>
<evidence type="ECO:0000313" key="10">
    <source>
        <dbReference type="EMBL" id="HJF32325.1"/>
    </source>
</evidence>
<keyword evidence="3 6" id="KW-0285">Flavoprotein</keyword>
<dbReference type="SUPFAM" id="SSF56645">
    <property type="entry name" value="Acyl-CoA dehydrogenase NM domain-like"/>
    <property type="match status" value="1"/>
</dbReference>
<sequence length="392" mass="43652">MISLFVKTERQKKWLEKVNELETKFKNTSTQTDEEAIFPVENIHDLIQMGYTSSTLSHEYGGEGLKVYDMVLLQETLASYDGNTALSIGWNLGVVGELFDKKLWNDKNLDFFAKEVLNGALVNRSVSEAQTGSPTRGGRPGTKAVKQQDGSWLLSGQKTFTTASPVLTYFLTSAWIEEQQQVGFFLLHKDLKGLRIDQTWDVISMRGTGSHDLVLDNVKVEESKLVELPEKPSGAPFSGWLLHIPACYLGIAQAARDYAVQFANNYSPNSLNGPISQLPNVQQLLGEIDLELIQARHLIYSVAEAYDDESRRGYLTNEVAVVKHTITNSAITIVDKAMRIVGAKSLQRTNPLQRYYRDVRAGLHNPPMDDMTIKKLALSAIELGKSGNSIRA</sequence>
<dbReference type="Gene3D" id="1.10.540.10">
    <property type="entry name" value="Acyl-CoA dehydrogenase/oxidase, N-terminal domain"/>
    <property type="match status" value="1"/>
</dbReference>
<evidence type="ECO:0000256" key="6">
    <source>
        <dbReference type="RuleBase" id="RU362125"/>
    </source>
</evidence>
<feature type="domain" description="Acyl-CoA dehydrogenase/oxidase C-terminal" evidence="7">
    <location>
        <begin position="245"/>
        <end position="361"/>
    </location>
</feature>
<dbReference type="Gene3D" id="1.20.140.10">
    <property type="entry name" value="Butyryl-CoA Dehydrogenase, subunit A, domain 3"/>
    <property type="match status" value="1"/>
</dbReference>
<dbReference type="Pfam" id="PF00441">
    <property type="entry name" value="Acyl-CoA_dh_1"/>
    <property type="match status" value="1"/>
</dbReference>
<dbReference type="EMBL" id="DYWT01000185">
    <property type="protein sequence ID" value="HJF32325.1"/>
    <property type="molecule type" value="Genomic_DNA"/>
</dbReference>
<evidence type="ECO:0000259" key="7">
    <source>
        <dbReference type="Pfam" id="PF00441"/>
    </source>
</evidence>
<dbReference type="InterPro" id="IPR037069">
    <property type="entry name" value="AcylCoA_DH/ox_N_sf"/>
</dbReference>
<keyword evidence="4 6" id="KW-0274">FAD</keyword>
<dbReference type="InterPro" id="IPR036250">
    <property type="entry name" value="AcylCo_DH-like_C"/>
</dbReference>
<dbReference type="InterPro" id="IPR013786">
    <property type="entry name" value="AcylCoA_DH/ox_N"/>
</dbReference>
<comment type="similarity">
    <text evidence="2 6">Belongs to the acyl-CoA dehydrogenase family.</text>
</comment>
<comment type="cofactor">
    <cofactor evidence="1 6">
        <name>FAD</name>
        <dbReference type="ChEBI" id="CHEBI:57692"/>
    </cofactor>
</comment>
<dbReference type="InterPro" id="IPR046373">
    <property type="entry name" value="Acyl-CoA_Oxase/DH_mid-dom_sf"/>
</dbReference>
<evidence type="ECO:0000256" key="4">
    <source>
        <dbReference type="ARBA" id="ARBA00022827"/>
    </source>
</evidence>
<evidence type="ECO:0000256" key="5">
    <source>
        <dbReference type="ARBA" id="ARBA00023002"/>
    </source>
</evidence>
<dbReference type="GO" id="GO:0050660">
    <property type="term" value="F:flavin adenine dinucleotide binding"/>
    <property type="evidence" value="ECO:0007669"/>
    <property type="project" value="InterPro"/>
</dbReference>
<proteinExistence type="inferred from homology"/>
<dbReference type="Pfam" id="PF02770">
    <property type="entry name" value="Acyl-CoA_dh_M"/>
    <property type="match status" value="1"/>
</dbReference>
<dbReference type="SUPFAM" id="SSF47203">
    <property type="entry name" value="Acyl-CoA dehydrogenase C-terminal domain-like"/>
    <property type="match status" value="1"/>
</dbReference>
<organism evidence="10 11">
    <name type="scientific">Sporosarcina psychrophila</name>
    <name type="common">Bacillus psychrophilus</name>
    <dbReference type="NCBI Taxonomy" id="1476"/>
    <lineage>
        <taxon>Bacteria</taxon>
        <taxon>Bacillati</taxon>
        <taxon>Bacillota</taxon>
        <taxon>Bacilli</taxon>
        <taxon>Bacillales</taxon>
        <taxon>Caryophanaceae</taxon>
        <taxon>Sporosarcina</taxon>
    </lineage>
</organism>
<dbReference type="AlphaFoldDB" id="A0A921FZ20"/>
<dbReference type="PANTHER" id="PTHR43884">
    <property type="entry name" value="ACYL-COA DEHYDROGENASE"/>
    <property type="match status" value="1"/>
</dbReference>
<evidence type="ECO:0000313" key="11">
    <source>
        <dbReference type="Proteomes" id="UP000698173"/>
    </source>
</evidence>
<reference evidence="10" key="2">
    <citation type="submission" date="2021-09" db="EMBL/GenBank/DDBJ databases">
        <authorList>
            <person name="Gilroy R."/>
        </authorList>
    </citation>
    <scope>NUCLEOTIDE SEQUENCE</scope>
    <source>
        <strain evidence="10">CHK171-7178</strain>
    </source>
</reference>
<dbReference type="InterPro" id="IPR009100">
    <property type="entry name" value="AcylCoA_DH/oxidase_NM_dom_sf"/>
</dbReference>
<dbReference type="InterPro" id="IPR006091">
    <property type="entry name" value="Acyl-CoA_Oxase/DH_mid-dom"/>
</dbReference>
<protein>
    <submittedName>
        <fullName evidence="10">Acyl-CoA/acyl-ACP dehydrogenase</fullName>
    </submittedName>
</protein>
<reference evidence="10" key="1">
    <citation type="journal article" date="2021" name="PeerJ">
        <title>Extensive microbial diversity within the chicken gut microbiome revealed by metagenomics and culture.</title>
        <authorList>
            <person name="Gilroy R."/>
            <person name="Ravi A."/>
            <person name="Getino M."/>
            <person name="Pursley I."/>
            <person name="Horton D.L."/>
            <person name="Alikhan N.F."/>
            <person name="Baker D."/>
            <person name="Gharbi K."/>
            <person name="Hall N."/>
            <person name="Watson M."/>
            <person name="Adriaenssens E.M."/>
            <person name="Foster-Nyarko E."/>
            <person name="Jarju S."/>
            <person name="Secka A."/>
            <person name="Antonio M."/>
            <person name="Oren A."/>
            <person name="Chaudhuri R.R."/>
            <person name="La Ragione R."/>
            <person name="Hildebrand F."/>
            <person name="Pallen M.J."/>
        </authorList>
    </citation>
    <scope>NUCLEOTIDE SEQUENCE</scope>
    <source>
        <strain evidence="10">CHK171-7178</strain>
    </source>
</reference>
<keyword evidence="5 6" id="KW-0560">Oxidoreductase</keyword>
<dbReference type="PANTHER" id="PTHR43884:SF25">
    <property type="entry name" value="ACYL-COA DEHYDROGENASE YDBM-RELATED"/>
    <property type="match status" value="1"/>
</dbReference>
<dbReference type="CDD" id="cd00567">
    <property type="entry name" value="ACAD"/>
    <property type="match status" value="1"/>
</dbReference>
<dbReference type="InterPro" id="IPR009075">
    <property type="entry name" value="AcylCo_DH/oxidase_C"/>
</dbReference>
<accession>A0A921FZ20</accession>
<dbReference type="Gene3D" id="2.40.110.10">
    <property type="entry name" value="Butyryl-CoA Dehydrogenase, subunit A, domain 2"/>
    <property type="match status" value="1"/>
</dbReference>
<evidence type="ECO:0000259" key="9">
    <source>
        <dbReference type="Pfam" id="PF02771"/>
    </source>
</evidence>
<evidence type="ECO:0000259" key="8">
    <source>
        <dbReference type="Pfam" id="PF02770"/>
    </source>
</evidence>
<gene>
    <name evidence="10" type="ORF">K8V56_11205</name>
</gene>
<name>A0A921FZ20_SPOPS</name>
<evidence type="ECO:0000256" key="2">
    <source>
        <dbReference type="ARBA" id="ARBA00009347"/>
    </source>
</evidence>
<dbReference type="Proteomes" id="UP000698173">
    <property type="component" value="Unassembled WGS sequence"/>
</dbReference>